<accession>A0ACC6PWP5</accession>
<evidence type="ECO:0000313" key="1">
    <source>
        <dbReference type="EMBL" id="MEJ8635730.1"/>
    </source>
</evidence>
<dbReference type="Proteomes" id="UP001377168">
    <property type="component" value="Unassembled WGS sequence"/>
</dbReference>
<evidence type="ECO:0000313" key="2">
    <source>
        <dbReference type="Proteomes" id="UP001377168"/>
    </source>
</evidence>
<reference evidence="1" key="1">
    <citation type="submission" date="2024-03" db="EMBL/GenBank/DDBJ databases">
        <title>Novel Streptomyces species of biotechnological and ecological value are a feature of Machair soil.</title>
        <authorList>
            <person name="Prole J.R."/>
            <person name="Goodfellow M."/>
            <person name="Allenby N."/>
            <person name="Ward A.C."/>
        </authorList>
    </citation>
    <scope>NUCLEOTIDE SEQUENCE</scope>
    <source>
        <strain evidence="1">MS2.AVA.5</strain>
    </source>
</reference>
<sequence>MRAESSSAQKGAFIACAVALFCIQLDFFALNLAIPGISAELDVTPSAAQWTLSAYMLAIGCFFIVGGRVGDVFGRRGTLLAGIALFAAGSVACALAPGLPLLVAARIVQGIGAGFVFPVSVAVISNAFPGENQGRALGAAFGIANIGTALGPFVGGGFTEGPGWRWIFWLLAPLSTLALIVALRSVPDSRDPSAPRQLDLTGCFTIVCALAAVTLAVERGSAWGWDSVRTLALFGAAVVAGGLFLLRERRARHPLVDLRLFRNTSFDLVTGMGSVANMGYGVTVFVATLYLQGVRGLSPLMAGIVFLAPALLVACAGPLGARLGTHMRPTAVMALAGLIAGTGMIALSQVTAWWLYIPVFAWCGLGLGLGWTFASVATQQVVPPARAGEASGVVLTFLVTLGAIALAGTAATITAMTPESPAEDAYDTILRFGGAVILLTSVVVLVVRHRLVVHGKVPPLSMHAPWPPPETETDESTGPRRG</sequence>
<keyword evidence="2" id="KW-1185">Reference proteome</keyword>
<gene>
    <name evidence="1" type="ORF">WKI67_20345</name>
</gene>
<organism evidence="1 2">
    <name type="scientific">Streptomyces achmelvichensis</name>
    <dbReference type="NCBI Taxonomy" id="3134111"/>
    <lineage>
        <taxon>Bacteria</taxon>
        <taxon>Bacillati</taxon>
        <taxon>Actinomycetota</taxon>
        <taxon>Actinomycetes</taxon>
        <taxon>Kitasatosporales</taxon>
        <taxon>Streptomycetaceae</taxon>
        <taxon>Streptomyces</taxon>
    </lineage>
</organism>
<name>A0ACC6PWP5_9ACTN</name>
<protein>
    <submittedName>
        <fullName evidence="1">MFS transporter</fullName>
    </submittedName>
</protein>
<dbReference type="EMBL" id="JBBKAJ010000022">
    <property type="protein sequence ID" value="MEJ8635730.1"/>
    <property type="molecule type" value="Genomic_DNA"/>
</dbReference>
<comment type="caution">
    <text evidence="1">The sequence shown here is derived from an EMBL/GenBank/DDBJ whole genome shotgun (WGS) entry which is preliminary data.</text>
</comment>
<proteinExistence type="predicted"/>